<dbReference type="PANTHER" id="PTHR46268:SF23">
    <property type="entry name" value="UNIVERSAL STRESS PROTEIN A-RELATED"/>
    <property type="match status" value="1"/>
</dbReference>
<dbReference type="OrthoDB" id="5564966at2"/>
<keyword evidence="4" id="KW-0963">Cytoplasm</keyword>
<feature type="domain" description="UspA" evidence="5">
    <location>
        <begin position="1"/>
        <end position="131"/>
    </location>
</feature>
<reference evidence="6 7" key="1">
    <citation type="submission" date="2017-07" db="EMBL/GenBank/DDBJ databases">
        <title>Genome Sequence of Antarctobacter heliothermus Strain SMS3 Isolated from a culture of the Diatom Skeletonema marinoi.</title>
        <authorList>
            <person name="Topel M."/>
            <person name="Pinder M.I.M."/>
            <person name="Johansson O.N."/>
            <person name="Kourtchenko O."/>
            <person name="Godhe A."/>
            <person name="Clarke A.K."/>
        </authorList>
    </citation>
    <scope>NUCLEOTIDE SEQUENCE [LARGE SCALE GENOMIC DNA]</scope>
    <source>
        <strain evidence="6 7">SMS3</strain>
    </source>
</reference>
<feature type="domain" description="UspA" evidence="5">
    <location>
        <begin position="139"/>
        <end position="282"/>
    </location>
</feature>
<proteinExistence type="inferred from homology"/>
<dbReference type="Gene3D" id="3.40.50.620">
    <property type="entry name" value="HUPs"/>
    <property type="match status" value="2"/>
</dbReference>
<dbReference type="PANTHER" id="PTHR46268">
    <property type="entry name" value="STRESS RESPONSE PROTEIN NHAX"/>
    <property type="match status" value="1"/>
</dbReference>
<gene>
    <name evidence="6" type="primary">uspE</name>
    <name evidence="6" type="ORF">ANTHELSMS3_01715</name>
</gene>
<dbReference type="InterPro" id="IPR014729">
    <property type="entry name" value="Rossmann-like_a/b/a_fold"/>
</dbReference>
<dbReference type="Pfam" id="PF00582">
    <property type="entry name" value="Usp"/>
    <property type="match status" value="2"/>
</dbReference>
<dbReference type="InterPro" id="IPR006015">
    <property type="entry name" value="Universal_stress_UspA"/>
</dbReference>
<name>A0A222E2G6_9RHOB</name>
<evidence type="ECO:0000259" key="5">
    <source>
        <dbReference type="Pfam" id="PF00582"/>
    </source>
</evidence>
<dbReference type="GO" id="GO:0005737">
    <property type="term" value="C:cytoplasm"/>
    <property type="evidence" value="ECO:0007669"/>
    <property type="project" value="UniProtKB-SubCell"/>
</dbReference>
<dbReference type="PRINTS" id="PR01438">
    <property type="entry name" value="UNVRSLSTRESS"/>
</dbReference>
<organism evidence="6 7">
    <name type="scientific">Antarctobacter heliothermus</name>
    <dbReference type="NCBI Taxonomy" id="74033"/>
    <lineage>
        <taxon>Bacteria</taxon>
        <taxon>Pseudomonadati</taxon>
        <taxon>Pseudomonadota</taxon>
        <taxon>Alphaproteobacteria</taxon>
        <taxon>Rhodobacterales</taxon>
        <taxon>Roseobacteraceae</taxon>
        <taxon>Antarctobacter</taxon>
    </lineage>
</organism>
<keyword evidence="7" id="KW-1185">Reference proteome</keyword>
<protein>
    <submittedName>
        <fullName evidence="6">Universal stress protein E</fullName>
    </submittedName>
</protein>
<accession>A0A222E2G6</accession>
<evidence type="ECO:0000256" key="4">
    <source>
        <dbReference type="ARBA" id="ARBA00022490"/>
    </source>
</evidence>
<evidence type="ECO:0000256" key="3">
    <source>
        <dbReference type="ARBA" id="ARBA00011738"/>
    </source>
</evidence>
<dbReference type="Proteomes" id="UP000203589">
    <property type="component" value="Chromosome"/>
</dbReference>
<sequence length="289" mass="31229">MKKIMLATDFSERSDRALRRATLLAQQFGGSLSIIHVVDDDQPRRIVEMESAAASDLLRQLQSTVQFVDGVSCDTRVVLADAFVGIARATEEEAPDLLVIGPHRRQALRDVFVGTTAERTIRTVGCPVLMVNAPPVGPYRHVMLATDLSVGATRAATTCIALGLTDGADVTFVHVYDAPATRLAMSHIMPVNEREDYIDEQRREAAKNLAEFVKTTGVQSRRQLVRLGLHAPADEILKAAKDEAAGLVVVGSQSREGVARFVLGSVAEDVLRMADCDVLAVPSTSTSHT</sequence>
<dbReference type="AlphaFoldDB" id="A0A222E2G6"/>
<comment type="subunit">
    <text evidence="3">Homodimer.</text>
</comment>
<evidence type="ECO:0000256" key="1">
    <source>
        <dbReference type="ARBA" id="ARBA00004496"/>
    </source>
</evidence>
<dbReference type="CDD" id="cd00293">
    <property type="entry name" value="USP-like"/>
    <property type="match status" value="2"/>
</dbReference>
<dbReference type="InterPro" id="IPR006016">
    <property type="entry name" value="UspA"/>
</dbReference>
<comment type="subcellular location">
    <subcellularLocation>
        <location evidence="1">Cytoplasm</location>
    </subcellularLocation>
</comment>
<evidence type="ECO:0000313" key="7">
    <source>
        <dbReference type="Proteomes" id="UP000203589"/>
    </source>
</evidence>
<evidence type="ECO:0000313" key="6">
    <source>
        <dbReference type="EMBL" id="ASP20404.1"/>
    </source>
</evidence>
<evidence type="ECO:0000256" key="2">
    <source>
        <dbReference type="ARBA" id="ARBA00008791"/>
    </source>
</evidence>
<dbReference type="RefSeq" id="WP_094034484.1">
    <property type="nucleotide sequence ID" value="NZ_CP022540.1"/>
</dbReference>
<dbReference type="EMBL" id="CP022540">
    <property type="protein sequence ID" value="ASP20404.1"/>
    <property type="molecule type" value="Genomic_DNA"/>
</dbReference>
<dbReference type="KEGG" id="aht:ANTHELSMS3_01715"/>
<comment type="similarity">
    <text evidence="2">Belongs to the universal stress protein A family.</text>
</comment>
<dbReference type="SUPFAM" id="SSF52402">
    <property type="entry name" value="Adenine nucleotide alpha hydrolases-like"/>
    <property type="match status" value="2"/>
</dbReference>